<accession>A0A3E0K4T3</accession>
<reference evidence="1 2" key="1">
    <citation type="submission" date="2018-03" db="EMBL/GenBank/DDBJ databases">
        <authorList>
            <person name="Keele B.F."/>
        </authorList>
    </citation>
    <scope>NUCLEOTIDE SEQUENCE [LARGE SCALE GENOMIC DNA]</scope>
    <source>
        <strain evidence="1">ZCTH4_d</strain>
    </source>
</reference>
<gene>
    <name evidence="1" type="ORF">C6P37_09705</name>
</gene>
<dbReference type="Proteomes" id="UP000257014">
    <property type="component" value="Unassembled WGS sequence"/>
</dbReference>
<organism evidence="1 2">
    <name type="scientific">Caldibacillus debilis</name>
    <dbReference type="NCBI Taxonomy" id="301148"/>
    <lineage>
        <taxon>Bacteria</taxon>
        <taxon>Bacillati</taxon>
        <taxon>Bacillota</taxon>
        <taxon>Bacilli</taxon>
        <taxon>Bacillales</taxon>
        <taxon>Bacillaceae</taxon>
        <taxon>Caldibacillus</taxon>
    </lineage>
</organism>
<proteinExistence type="predicted"/>
<name>A0A3E0K4T3_9BACI</name>
<protein>
    <submittedName>
        <fullName evidence="1">Uncharacterized protein</fullName>
    </submittedName>
</protein>
<dbReference type="EMBL" id="QEWE01000018">
    <property type="protein sequence ID" value="REJ28107.1"/>
    <property type="molecule type" value="Genomic_DNA"/>
</dbReference>
<comment type="caution">
    <text evidence="1">The sequence shown here is derived from an EMBL/GenBank/DDBJ whole genome shotgun (WGS) entry which is preliminary data.</text>
</comment>
<evidence type="ECO:0000313" key="2">
    <source>
        <dbReference type="Proteomes" id="UP000257014"/>
    </source>
</evidence>
<dbReference type="AlphaFoldDB" id="A0A3E0K4T3"/>
<sequence>MDVPMFEPMGLAACFENGGSGKFPADSGRKMEIKGKCGSRIALQKRGAVHKPENGLMGQPLPFGFPMRADSGARRGKAPFCLPFSFRM</sequence>
<evidence type="ECO:0000313" key="1">
    <source>
        <dbReference type="EMBL" id="REJ28107.1"/>
    </source>
</evidence>